<name>A0AAV5UN93_9BILA</name>
<protein>
    <recommendedName>
        <fullName evidence="4">SXP/RAL-2 family protein Ani s 5-like cation-binding domain-containing protein</fullName>
    </recommendedName>
</protein>
<evidence type="ECO:0000313" key="2">
    <source>
        <dbReference type="EMBL" id="GMT07691.1"/>
    </source>
</evidence>
<dbReference type="Proteomes" id="UP001432027">
    <property type="component" value="Unassembled WGS sequence"/>
</dbReference>
<evidence type="ECO:0008006" key="4">
    <source>
        <dbReference type="Google" id="ProtNLM"/>
    </source>
</evidence>
<gene>
    <name evidence="1" type="ORF">PENTCL1PPCAC_29864</name>
    <name evidence="2" type="ORF">PENTCL1PPCAC_29865</name>
</gene>
<feature type="non-terminal residue" evidence="1">
    <location>
        <position position="1"/>
    </location>
</feature>
<organism evidence="1 3">
    <name type="scientific">Pristionchus entomophagus</name>
    <dbReference type="NCBI Taxonomy" id="358040"/>
    <lineage>
        <taxon>Eukaryota</taxon>
        <taxon>Metazoa</taxon>
        <taxon>Ecdysozoa</taxon>
        <taxon>Nematoda</taxon>
        <taxon>Chromadorea</taxon>
        <taxon>Rhabditida</taxon>
        <taxon>Rhabditina</taxon>
        <taxon>Diplogasteromorpha</taxon>
        <taxon>Diplogasteroidea</taxon>
        <taxon>Neodiplogasteridae</taxon>
        <taxon>Pristionchus</taxon>
    </lineage>
</organism>
<proteinExistence type="predicted"/>
<dbReference type="AlphaFoldDB" id="A0AAV5UN93"/>
<dbReference type="EMBL" id="BTSX01000006">
    <property type="protein sequence ID" value="GMT07691.1"/>
    <property type="molecule type" value="Genomic_DNA"/>
</dbReference>
<sequence>NSGVNNALDGILAFLRKTDENQQRVEKKLDDFIMLVTPLIKDNADFSKSTAAQLKDFDEWREESSKQLKVLKRALPIRPRPTYLLRDQDPPTTRVW</sequence>
<comment type="caution">
    <text evidence="1">The sequence shown here is derived from an EMBL/GenBank/DDBJ whole genome shotgun (WGS) entry which is preliminary data.</text>
</comment>
<accession>A0AAV5UN93</accession>
<evidence type="ECO:0000313" key="1">
    <source>
        <dbReference type="EMBL" id="GMT07690.1"/>
    </source>
</evidence>
<keyword evidence="3" id="KW-1185">Reference proteome</keyword>
<evidence type="ECO:0000313" key="3">
    <source>
        <dbReference type="Proteomes" id="UP001432027"/>
    </source>
</evidence>
<reference evidence="1" key="1">
    <citation type="submission" date="2023-10" db="EMBL/GenBank/DDBJ databases">
        <title>Genome assembly of Pristionchus species.</title>
        <authorList>
            <person name="Yoshida K."/>
            <person name="Sommer R.J."/>
        </authorList>
    </citation>
    <scope>NUCLEOTIDE SEQUENCE</scope>
    <source>
        <strain evidence="1">RS0144</strain>
    </source>
</reference>
<feature type="non-terminal residue" evidence="1">
    <location>
        <position position="96"/>
    </location>
</feature>
<dbReference type="EMBL" id="BTSX01000006">
    <property type="protein sequence ID" value="GMT07690.1"/>
    <property type="molecule type" value="Genomic_DNA"/>
</dbReference>